<dbReference type="Pfam" id="PF00999">
    <property type="entry name" value="Na_H_Exchanger"/>
    <property type="match status" value="1"/>
</dbReference>
<protein>
    <submittedName>
        <fullName evidence="10">TrkA-N domain/Sodium/hydrogen exchanger family</fullName>
    </submittedName>
</protein>
<evidence type="ECO:0000313" key="11">
    <source>
        <dbReference type="Proteomes" id="UP000182178"/>
    </source>
</evidence>
<comment type="subcellular location">
    <subcellularLocation>
        <location evidence="1">Membrane</location>
        <topology evidence="1">Multi-pass membrane protein</topology>
    </subcellularLocation>
</comment>
<evidence type="ECO:0000259" key="9">
    <source>
        <dbReference type="Pfam" id="PF02254"/>
    </source>
</evidence>
<dbReference type="Gene3D" id="1.20.1530.20">
    <property type="match status" value="1"/>
</dbReference>
<sequence>MSRLARTPELLVIASIGWAATAATIGDTIGLGKELGGLAAGISIGSTPYRDMVSARLAALRDFLLLFFFLSIGATLELSTLGEDFTRAIVFSLFVLVGNPLIVILIMAWMGYRARTGFLAGLTVAQISEFSLIFITMGLSLGHVDQSAVGLVTLVGLVTIALSVYMITYSHELYVWARPLLRPLDLRDGREVAAENDEQRPAVDVIVFGLGRFGSQLLRRLDDAGYSVLGVDLDPQAVRRLSHEGWQVRYGDVAEQEFWSELPLVQARWIVLSVPYGAILLTETDPHSGLITAIRSHRFAGRVAITARDDEEARRLKESGGIDLVLYPFDDAATAAAKQIADLDEELASMVEEATPT</sequence>
<dbReference type="Gene3D" id="3.40.50.720">
    <property type="entry name" value="NAD(P)-binding Rossmann-like Domain"/>
    <property type="match status" value="1"/>
</dbReference>
<dbReference type="Proteomes" id="UP000182178">
    <property type="component" value="Unassembled WGS sequence"/>
</dbReference>
<reference evidence="10 11" key="1">
    <citation type="submission" date="2015-08" db="EMBL/GenBank/DDBJ databases">
        <authorList>
            <person name="Varghese N."/>
        </authorList>
    </citation>
    <scope>NUCLEOTIDE SEQUENCE [LARGE SCALE GENOMIC DNA]</scope>
    <source>
        <strain evidence="10 11">DSM 18167</strain>
    </source>
</reference>
<evidence type="ECO:0000256" key="2">
    <source>
        <dbReference type="ARBA" id="ARBA00005551"/>
    </source>
</evidence>
<feature type="transmembrane region" description="Helical" evidence="7">
    <location>
        <begin position="148"/>
        <end position="168"/>
    </location>
</feature>
<dbReference type="InterPro" id="IPR036291">
    <property type="entry name" value="NAD(P)-bd_dom_sf"/>
</dbReference>
<keyword evidence="4 7" id="KW-0812">Transmembrane</keyword>
<keyword evidence="6 7" id="KW-0472">Membrane</keyword>
<evidence type="ECO:0000259" key="8">
    <source>
        <dbReference type="Pfam" id="PF00999"/>
    </source>
</evidence>
<dbReference type="PANTHER" id="PTHR42751">
    <property type="entry name" value="SODIUM/HYDROGEN EXCHANGER FAMILY/TRKA DOMAIN PROTEIN"/>
    <property type="match status" value="1"/>
</dbReference>
<dbReference type="InterPro" id="IPR038770">
    <property type="entry name" value="Na+/solute_symporter_sf"/>
</dbReference>
<evidence type="ECO:0000256" key="4">
    <source>
        <dbReference type="ARBA" id="ARBA00022692"/>
    </source>
</evidence>
<feature type="transmembrane region" description="Helical" evidence="7">
    <location>
        <begin position="118"/>
        <end position="141"/>
    </location>
</feature>
<dbReference type="RefSeq" id="WP_245280507.1">
    <property type="nucleotide sequence ID" value="NZ_CYHC01000003.1"/>
</dbReference>
<evidence type="ECO:0000256" key="6">
    <source>
        <dbReference type="ARBA" id="ARBA00023136"/>
    </source>
</evidence>
<keyword evidence="5 7" id="KW-1133">Transmembrane helix</keyword>
<evidence type="ECO:0000256" key="3">
    <source>
        <dbReference type="ARBA" id="ARBA00022448"/>
    </source>
</evidence>
<evidence type="ECO:0000256" key="1">
    <source>
        <dbReference type="ARBA" id="ARBA00004141"/>
    </source>
</evidence>
<evidence type="ECO:0000256" key="5">
    <source>
        <dbReference type="ARBA" id="ARBA00022989"/>
    </source>
</evidence>
<keyword evidence="3" id="KW-0813">Transport</keyword>
<dbReference type="EMBL" id="CYHC01000003">
    <property type="protein sequence ID" value="CUA87727.1"/>
    <property type="molecule type" value="Genomic_DNA"/>
</dbReference>
<dbReference type="PANTHER" id="PTHR42751:SF3">
    <property type="entry name" value="SODIUM_GLUTAMATE SYMPORTER"/>
    <property type="match status" value="1"/>
</dbReference>
<dbReference type="SUPFAM" id="SSF51735">
    <property type="entry name" value="NAD(P)-binding Rossmann-fold domains"/>
    <property type="match status" value="1"/>
</dbReference>
<keyword evidence="11" id="KW-1185">Reference proteome</keyword>
<gene>
    <name evidence="10" type="ORF">Ga0061061_103497</name>
</gene>
<feature type="transmembrane region" description="Helical" evidence="7">
    <location>
        <begin position="88"/>
        <end position="112"/>
    </location>
</feature>
<evidence type="ECO:0000313" key="10">
    <source>
        <dbReference type="EMBL" id="CUA87727.1"/>
    </source>
</evidence>
<feature type="domain" description="Cation/H+ exchanger transmembrane" evidence="8">
    <location>
        <begin position="3"/>
        <end position="163"/>
    </location>
</feature>
<name>A0ABM9U3Z1_9HYPH</name>
<evidence type="ECO:0000256" key="7">
    <source>
        <dbReference type="SAM" id="Phobius"/>
    </source>
</evidence>
<accession>A0ABM9U3Z1</accession>
<feature type="transmembrane region" description="Helical" evidence="7">
    <location>
        <begin position="58"/>
        <end position="76"/>
    </location>
</feature>
<organism evidence="10 11">
    <name type="scientific">Chelatococcus sambhunathii</name>
    <dbReference type="NCBI Taxonomy" id="363953"/>
    <lineage>
        <taxon>Bacteria</taxon>
        <taxon>Pseudomonadati</taxon>
        <taxon>Pseudomonadota</taxon>
        <taxon>Alphaproteobacteria</taxon>
        <taxon>Hyphomicrobiales</taxon>
        <taxon>Chelatococcaceae</taxon>
        <taxon>Chelatococcus</taxon>
    </lineage>
</organism>
<comment type="similarity">
    <text evidence="2">Belongs to the monovalent cation:proton antiporter 2 (CPA2) transporter (TC 2.A.37) family.</text>
</comment>
<dbReference type="InterPro" id="IPR003148">
    <property type="entry name" value="RCK_N"/>
</dbReference>
<proteinExistence type="inferred from homology"/>
<feature type="domain" description="RCK N-terminal" evidence="9">
    <location>
        <begin position="205"/>
        <end position="328"/>
    </location>
</feature>
<dbReference type="Pfam" id="PF02254">
    <property type="entry name" value="TrkA_N"/>
    <property type="match status" value="1"/>
</dbReference>
<comment type="caution">
    <text evidence="10">The sequence shown here is derived from an EMBL/GenBank/DDBJ whole genome shotgun (WGS) entry which is preliminary data.</text>
</comment>
<dbReference type="InterPro" id="IPR006153">
    <property type="entry name" value="Cation/H_exchanger_TM"/>
</dbReference>